<accession>A0A4R1AXG1</accession>
<keyword evidence="4" id="KW-1185">Reference proteome</keyword>
<evidence type="ECO:0000259" key="2">
    <source>
        <dbReference type="PROSITE" id="PS50930"/>
    </source>
</evidence>
<dbReference type="Gene3D" id="2.40.50.1020">
    <property type="entry name" value="LytTr DNA-binding domain"/>
    <property type="match status" value="1"/>
</dbReference>
<dbReference type="AlphaFoldDB" id="A0A4R1AXG1"/>
<dbReference type="GO" id="GO:0003677">
    <property type="term" value="F:DNA binding"/>
    <property type="evidence" value="ECO:0007669"/>
    <property type="project" value="InterPro"/>
</dbReference>
<dbReference type="PROSITE" id="PS50930">
    <property type="entry name" value="HTH_LYTTR"/>
    <property type="match status" value="1"/>
</dbReference>
<dbReference type="PANTHER" id="PTHR43038">
    <property type="entry name" value="ATP-BINDING CASSETTE, SUB-FAMILY H, MEMBER 1"/>
    <property type="match status" value="1"/>
</dbReference>
<dbReference type="InterPro" id="IPR012046">
    <property type="entry name" value="LytTR_ABC"/>
</dbReference>
<protein>
    <submittedName>
        <fullName evidence="3">LytR family transcriptional regulator</fullName>
    </submittedName>
</protein>
<dbReference type="STRING" id="1742358.GCA_001439605_01681"/>
<sequence>MSILKINDLEKHEEHSLVFPAFSLEVSEHEVIAIHSSTNVRAILVKLFLGELPVSNGELSINGHEIMKSKKAYFNQVGMFLLDNGIYERLSVKDHFAFFKKLYSSEISMDDALRMTQLEPKRNIRVSKLTASEKRRVHFGRLLFQDPALFIFEEPDQNTDLETKRVFLKLVRKLSERGKGVLVLTGNMESALSVTDKVYRLDETGLHVLDVVSDEETTDALPKEEHKSEDQIIEEEIIIQPVRFEKIPTKVNDKIVLFDPPEIDYIESNEGQSNIYIKGEMYPSVFTMTELENRLHPYGFFRCHRSYIVNLQKVREVVTWTRNSFTLVLGDAKKSSIPLSKTKMAELKGMLGLK</sequence>
<reference evidence="3 4" key="1">
    <citation type="submission" date="2019-03" db="EMBL/GenBank/DDBJ databases">
        <authorList>
            <person name="Jensen L."/>
            <person name="Storgaard J."/>
            <person name="Sulaj E."/>
            <person name="Schramm A."/>
            <person name="Marshall I.P.G."/>
        </authorList>
    </citation>
    <scope>NUCLEOTIDE SEQUENCE [LARGE SCALE GENOMIC DNA]</scope>
    <source>
        <strain evidence="3 4">2017H2G3</strain>
    </source>
</reference>
<gene>
    <name evidence="3" type="ORF">E0Y62_15640</name>
</gene>
<evidence type="ECO:0000313" key="3">
    <source>
        <dbReference type="EMBL" id="TCJ03236.1"/>
    </source>
</evidence>
<feature type="domain" description="ABC transporter" evidence="1">
    <location>
        <begin position="4"/>
        <end position="228"/>
    </location>
</feature>
<proteinExistence type="predicted"/>
<comment type="caution">
    <text evidence="3">The sequence shown here is derived from an EMBL/GenBank/DDBJ whole genome shotgun (WGS) entry which is preliminary data.</text>
</comment>
<dbReference type="InterPro" id="IPR027417">
    <property type="entry name" value="P-loop_NTPase"/>
</dbReference>
<name>A0A4R1AXG1_9BACI</name>
<dbReference type="Pfam" id="PF00005">
    <property type="entry name" value="ABC_tran"/>
    <property type="match status" value="1"/>
</dbReference>
<evidence type="ECO:0000259" key="1">
    <source>
        <dbReference type="PROSITE" id="PS50893"/>
    </source>
</evidence>
<dbReference type="InterPro" id="IPR003439">
    <property type="entry name" value="ABC_transporter-like_ATP-bd"/>
</dbReference>
<evidence type="ECO:0000313" key="4">
    <source>
        <dbReference type="Proteomes" id="UP000293846"/>
    </source>
</evidence>
<dbReference type="Proteomes" id="UP000293846">
    <property type="component" value="Unassembled WGS sequence"/>
</dbReference>
<dbReference type="InterPro" id="IPR007492">
    <property type="entry name" value="LytTR_DNA-bd_dom"/>
</dbReference>
<dbReference type="RefSeq" id="WP_131237595.1">
    <property type="nucleotide sequence ID" value="NZ_SJTH01000020.1"/>
</dbReference>
<dbReference type="GO" id="GO:0005524">
    <property type="term" value="F:ATP binding"/>
    <property type="evidence" value="ECO:0007669"/>
    <property type="project" value="InterPro"/>
</dbReference>
<feature type="domain" description="HTH LytTR-type" evidence="2">
    <location>
        <begin position="247"/>
        <end position="353"/>
    </location>
</feature>
<organism evidence="3 4">
    <name type="scientific">Cytobacillus praedii</name>
    <dbReference type="NCBI Taxonomy" id="1742358"/>
    <lineage>
        <taxon>Bacteria</taxon>
        <taxon>Bacillati</taxon>
        <taxon>Bacillota</taxon>
        <taxon>Bacilli</taxon>
        <taxon>Bacillales</taxon>
        <taxon>Bacillaceae</taxon>
        <taxon>Cytobacillus</taxon>
    </lineage>
</organism>
<dbReference type="Gene3D" id="3.40.50.300">
    <property type="entry name" value="P-loop containing nucleotide triphosphate hydrolases"/>
    <property type="match status" value="1"/>
</dbReference>
<dbReference type="EMBL" id="SJTH01000020">
    <property type="protein sequence ID" value="TCJ03236.1"/>
    <property type="molecule type" value="Genomic_DNA"/>
</dbReference>
<dbReference type="Pfam" id="PF04397">
    <property type="entry name" value="LytTR"/>
    <property type="match status" value="1"/>
</dbReference>
<dbReference type="PROSITE" id="PS50893">
    <property type="entry name" value="ABC_TRANSPORTER_2"/>
    <property type="match status" value="1"/>
</dbReference>
<dbReference type="SUPFAM" id="SSF52540">
    <property type="entry name" value="P-loop containing nucleoside triphosphate hydrolases"/>
    <property type="match status" value="1"/>
</dbReference>
<dbReference type="OrthoDB" id="9809318at2"/>
<dbReference type="PIRSF" id="PIRSF036612">
    <property type="entry name" value="ABC_ATP_LytTR"/>
    <property type="match status" value="1"/>
</dbReference>
<dbReference type="PANTHER" id="PTHR43038:SF3">
    <property type="entry name" value="ABC TRANSPORTER G FAMILY MEMBER 20 ISOFORM X1"/>
    <property type="match status" value="1"/>
</dbReference>
<dbReference type="GO" id="GO:0016887">
    <property type="term" value="F:ATP hydrolysis activity"/>
    <property type="evidence" value="ECO:0007669"/>
    <property type="project" value="InterPro"/>
</dbReference>
<dbReference type="SMART" id="SM00850">
    <property type="entry name" value="LytTR"/>
    <property type="match status" value="1"/>
</dbReference>